<dbReference type="Proteomes" id="UP000610966">
    <property type="component" value="Unassembled WGS sequence"/>
</dbReference>
<proteinExistence type="predicted"/>
<protein>
    <submittedName>
        <fullName evidence="1">Uncharacterized protein</fullName>
    </submittedName>
</protein>
<keyword evidence="2" id="KW-1185">Reference proteome</keyword>
<gene>
    <name evidence="1" type="ORF">Mth01_01780</name>
</gene>
<dbReference type="EMBL" id="BOOG01000003">
    <property type="protein sequence ID" value="GIH67925.1"/>
    <property type="molecule type" value="Genomic_DNA"/>
</dbReference>
<dbReference type="RefSeq" id="WP_204009750.1">
    <property type="nucleotide sequence ID" value="NZ_BOOG01000003.1"/>
</dbReference>
<accession>A0A8J3VXI1</accession>
<evidence type="ECO:0000313" key="2">
    <source>
        <dbReference type="Proteomes" id="UP000610966"/>
    </source>
</evidence>
<evidence type="ECO:0000313" key="1">
    <source>
        <dbReference type="EMBL" id="GIH67925.1"/>
    </source>
</evidence>
<organism evidence="1 2">
    <name type="scientific">Sphaerimonospora thailandensis</name>
    <dbReference type="NCBI Taxonomy" id="795644"/>
    <lineage>
        <taxon>Bacteria</taxon>
        <taxon>Bacillati</taxon>
        <taxon>Actinomycetota</taxon>
        <taxon>Actinomycetes</taxon>
        <taxon>Streptosporangiales</taxon>
        <taxon>Streptosporangiaceae</taxon>
        <taxon>Sphaerimonospora</taxon>
    </lineage>
</organism>
<comment type="caution">
    <text evidence="1">The sequence shown here is derived from an EMBL/GenBank/DDBJ whole genome shotgun (WGS) entry which is preliminary data.</text>
</comment>
<sequence>MLTYESAMWFDANGRKIAGNFNAHGQGQTKEHFQQLMAHLDEGGPVPDGYAAPFYKADRETEYRQAHAAFSDRLRQAEAVQSIKAGAP</sequence>
<dbReference type="AlphaFoldDB" id="A0A8J3VXI1"/>
<reference evidence="1" key="1">
    <citation type="submission" date="2021-01" db="EMBL/GenBank/DDBJ databases">
        <title>Whole genome shotgun sequence of Sphaerimonospora thailandensis NBRC 107569.</title>
        <authorList>
            <person name="Komaki H."/>
            <person name="Tamura T."/>
        </authorList>
    </citation>
    <scope>NUCLEOTIDE SEQUENCE</scope>
    <source>
        <strain evidence="1">NBRC 107569</strain>
    </source>
</reference>
<name>A0A8J3VXI1_9ACTN</name>